<organism evidence="2">
    <name type="scientific">uncultured methanotrophic bacterium</name>
    <dbReference type="NCBI Taxonomy" id="288814"/>
    <lineage>
        <taxon>Bacteria</taxon>
        <taxon>environmental samples</taxon>
    </lineage>
</organism>
<gene>
    <name evidence="2" type="primary">pmoA</name>
</gene>
<proteinExistence type="predicted"/>
<keyword evidence="2" id="KW-0560">Oxidoreductase</keyword>
<feature type="non-terminal residue" evidence="2">
    <location>
        <position position="1"/>
    </location>
</feature>
<dbReference type="GO" id="GO:0004497">
    <property type="term" value="F:monooxygenase activity"/>
    <property type="evidence" value="ECO:0007669"/>
    <property type="project" value="UniProtKB-KW"/>
</dbReference>
<feature type="region of interest" description="Disordered" evidence="1">
    <location>
        <begin position="47"/>
        <end position="158"/>
    </location>
</feature>
<sequence length="158" mass="18029">NVFTEGTQGALLYHADVLRRTRTHIVVTLDVGNQHQLAVVFHRHVQRRNNRPVARVKNKNPPHRTYNRGEQVAAPQNQHVCPRKWRPTPERRNTRIITKNIPPPKKRKKGMNSPPSTRTKQTNGASPREKEHLPPQGSILTAPPGRVNTERWSVPTAP</sequence>
<reference evidence="2" key="1">
    <citation type="journal article" date="2010" name="Appl. Environ. Microbiol.">
        <title>Methanotrophic communities in brazilian ferralsols from naturally forested, afforested, and agricultural sites.</title>
        <authorList>
            <person name="Dorr N."/>
            <person name="Glaser B."/>
            <person name="Kolb S."/>
        </authorList>
    </citation>
    <scope>NUCLEOTIDE SEQUENCE</scope>
</reference>
<accession>C4R9N4</accession>
<dbReference type="EMBL" id="FN394118">
    <property type="protein sequence ID" value="CAZ15719.1"/>
    <property type="molecule type" value="Genomic_DNA"/>
</dbReference>
<keyword evidence="2" id="KW-0503">Monooxygenase</keyword>
<feature type="non-terminal residue" evidence="2">
    <location>
        <position position="158"/>
    </location>
</feature>
<evidence type="ECO:0000256" key="1">
    <source>
        <dbReference type="SAM" id="MobiDB-lite"/>
    </source>
</evidence>
<name>C4R9N4_9BACT</name>
<feature type="compositionally biased region" description="Basic residues" evidence="1">
    <location>
        <begin position="47"/>
        <end position="66"/>
    </location>
</feature>
<feature type="compositionally biased region" description="Polar residues" evidence="1">
    <location>
        <begin position="113"/>
        <end position="125"/>
    </location>
</feature>
<protein>
    <submittedName>
        <fullName evidence="2">Particulate methane monooxygenase subunit A</fullName>
    </submittedName>
</protein>
<dbReference type="AlphaFoldDB" id="C4R9N4"/>
<evidence type="ECO:0000313" key="2">
    <source>
        <dbReference type="EMBL" id="CAZ15719.1"/>
    </source>
</evidence>